<dbReference type="InterPro" id="IPR033310">
    <property type="entry name" value="Mms4/EME1/EME2"/>
</dbReference>
<evidence type="ECO:0000256" key="10">
    <source>
        <dbReference type="ARBA" id="ARBA00023204"/>
    </source>
</evidence>
<keyword evidence="5" id="KW-0255">Endonuclease</keyword>
<accession>E3KK53</accession>
<dbReference type="eggNOG" id="KOG4175">
    <property type="taxonomic scope" value="Eukaryota"/>
</dbReference>
<evidence type="ECO:0000256" key="13">
    <source>
        <dbReference type="SAM" id="MobiDB-lite"/>
    </source>
</evidence>
<evidence type="ECO:0000256" key="3">
    <source>
        <dbReference type="ARBA" id="ARBA00022722"/>
    </source>
</evidence>
<evidence type="ECO:0000313" key="15">
    <source>
        <dbReference type="Proteomes" id="UP000008783"/>
    </source>
</evidence>
<dbReference type="EMBL" id="DS178291">
    <property type="protein sequence ID" value="EFP84678.2"/>
    <property type="molecule type" value="Genomic_DNA"/>
</dbReference>
<keyword evidence="6" id="KW-0227">DNA damage</keyword>
<feature type="region of interest" description="Disordered" evidence="13">
    <location>
        <begin position="690"/>
        <end position="716"/>
    </location>
</feature>
<dbReference type="GO" id="GO:0046872">
    <property type="term" value="F:metal ion binding"/>
    <property type="evidence" value="ECO:0007669"/>
    <property type="project" value="UniProtKB-KW"/>
</dbReference>
<dbReference type="InterPro" id="IPR042530">
    <property type="entry name" value="EME1/EME2_C"/>
</dbReference>
<dbReference type="GeneID" id="10526645"/>
<dbReference type="RefSeq" id="XP_003329097.2">
    <property type="nucleotide sequence ID" value="XM_003329049.2"/>
</dbReference>
<dbReference type="GO" id="GO:0048476">
    <property type="term" value="C:Holliday junction resolvase complex"/>
    <property type="evidence" value="ECO:0000318"/>
    <property type="project" value="GO_Central"/>
</dbReference>
<evidence type="ECO:0000313" key="14">
    <source>
        <dbReference type="EMBL" id="EFP84678.2"/>
    </source>
</evidence>
<comment type="cofactor">
    <cofactor evidence="1">
        <name>Mg(2+)</name>
        <dbReference type="ChEBI" id="CHEBI:18420"/>
    </cofactor>
</comment>
<dbReference type="GO" id="GO:0031573">
    <property type="term" value="P:mitotic intra-S DNA damage checkpoint signaling"/>
    <property type="evidence" value="ECO:0000318"/>
    <property type="project" value="GO_Central"/>
</dbReference>
<feature type="compositionally biased region" description="Low complexity" evidence="13">
    <location>
        <begin position="239"/>
        <end position="258"/>
    </location>
</feature>
<evidence type="ECO:0000256" key="5">
    <source>
        <dbReference type="ARBA" id="ARBA00022759"/>
    </source>
</evidence>
<evidence type="ECO:0000256" key="6">
    <source>
        <dbReference type="ARBA" id="ARBA00022763"/>
    </source>
</evidence>
<feature type="compositionally biased region" description="Low complexity" evidence="13">
    <location>
        <begin position="483"/>
        <end position="503"/>
    </location>
</feature>
<comment type="subcellular location">
    <subcellularLocation>
        <location evidence="2">Nucleus</location>
    </subcellularLocation>
</comment>
<dbReference type="STRING" id="418459.E3KK53"/>
<name>E3KK53_PUCGT</name>
<feature type="region of interest" description="Disordered" evidence="13">
    <location>
        <begin position="77"/>
        <end position="528"/>
    </location>
</feature>
<organism evidence="14 15">
    <name type="scientific">Puccinia graminis f. sp. tritici (strain CRL 75-36-700-3 / race SCCL)</name>
    <name type="common">Black stem rust fungus</name>
    <dbReference type="NCBI Taxonomy" id="418459"/>
    <lineage>
        <taxon>Eukaryota</taxon>
        <taxon>Fungi</taxon>
        <taxon>Dikarya</taxon>
        <taxon>Basidiomycota</taxon>
        <taxon>Pucciniomycotina</taxon>
        <taxon>Pucciniomycetes</taxon>
        <taxon>Pucciniales</taxon>
        <taxon>Pucciniaceae</taxon>
        <taxon>Puccinia</taxon>
    </lineage>
</organism>
<keyword evidence="10" id="KW-0234">DNA repair</keyword>
<proteinExistence type="predicted"/>
<dbReference type="OrthoDB" id="343092at2759"/>
<evidence type="ECO:0000256" key="11">
    <source>
        <dbReference type="ARBA" id="ARBA00023242"/>
    </source>
</evidence>
<feature type="compositionally biased region" description="Polar residues" evidence="13">
    <location>
        <begin position="389"/>
        <end position="402"/>
    </location>
</feature>
<dbReference type="GO" id="GO:0004519">
    <property type="term" value="F:endonuclease activity"/>
    <property type="evidence" value="ECO:0007669"/>
    <property type="project" value="UniProtKB-KW"/>
</dbReference>
<dbReference type="InParanoid" id="E3KK53"/>
<feature type="compositionally biased region" description="Low complexity" evidence="13">
    <location>
        <begin position="703"/>
        <end position="713"/>
    </location>
</feature>
<evidence type="ECO:0000256" key="2">
    <source>
        <dbReference type="ARBA" id="ARBA00004123"/>
    </source>
</evidence>
<keyword evidence="7" id="KW-0378">Hydrolase</keyword>
<dbReference type="GO" id="GO:0005634">
    <property type="term" value="C:nucleus"/>
    <property type="evidence" value="ECO:0007669"/>
    <property type="project" value="UniProtKB-SubCell"/>
</dbReference>
<dbReference type="Proteomes" id="UP000008783">
    <property type="component" value="Unassembled WGS sequence"/>
</dbReference>
<dbReference type="PANTHER" id="PTHR21077">
    <property type="entry name" value="EME1 PROTEIN"/>
    <property type="match status" value="1"/>
</dbReference>
<gene>
    <name evidence="14" type="ORF">PGTG_10837</name>
</gene>
<keyword evidence="15" id="KW-1185">Reference proteome</keyword>
<evidence type="ECO:0000256" key="7">
    <source>
        <dbReference type="ARBA" id="ARBA00022801"/>
    </source>
</evidence>
<keyword evidence="9" id="KW-0233">DNA recombination</keyword>
<dbReference type="KEGG" id="pgr:PGTG_10837"/>
<feature type="compositionally biased region" description="Basic and acidic residues" evidence="13">
    <location>
        <begin position="353"/>
        <end position="365"/>
    </location>
</feature>
<keyword evidence="11" id="KW-0539">Nucleus</keyword>
<evidence type="ECO:0000256" key="8">
    <source>
        <dbReference type="ARBA" id="ARBA00022842"/>
    </source>
</evidence>
<feature type="compositionally biased region" description="Polar residues" evidence="13">
    <location>
        <begin position="205"/>
        <end position="215"/>
    </location>
</feature>
<evidence type="ECO:0000256" key="1">
    <source>
        <dbReference type="ARBA" id="ARBA00001946"/>
    </source>
</evidence>
<dbReference type="GO" id="GO:0016787">
    <property type="term" value="F:hydrolase activity"/>
    <property type="evidence" value="ECO:0007669"/>
    <property type="project" value="UniProtKB-KW"/>
</dbReference>
<keyword evidence="12" id="KW-0469">Meiosis</keyword>
<evidence type="ECO:0000256" key="9">
    <source>
        <dbReference type="ARBA" id="ARBA00023172"/>
    </source>
</evidence>
<dbReference type="Gene3D" id="3.40.50.10130">
    <property type="match status" value="1"/>
</dbReference>
<dbReference type="HOGENOM" id="CLU_328485_0_0_1"/>
<dbReference type="GO" id="GO:0000712">
    <property type="term" value="P:resolution of meiotic recombination intermediates"/>
    <property type="evidence" value="ECO:0000318"/>
    <property type="project" value="GO_Central"/>
</dbReference>
<keyword evidence="3" id="KW-0540">Nuclease</keyword>
<reference key="1">
    <citation type="submission" date="2007-01" db="EMBL/GenBank/DDBJ databases">
        <title>The Genome Sequence of Puccinia graminis f. sp. tritici Strain CRL 75-36-700-3.</title>
        <authorList>
            <consortium name="The Broad Institute Genome Sequencing Platform"/>
            <person name="Birren B."/>
            <person name="Lander E."/>
            <person name="Galagan J."/>
            <person name="Nusbaum C."/>
            <person name="Devon K."/>
            <person name="Cuomo C."/>
            <person name="Jaffe D."/>
            <person name="Butler J."/>
            <person name="Alvarez P."/>
            <person name="Gnerre S."/>
            <person name="Grabherr M."/>
            <person name="Mauceli E."/>
            <person name="Brockman W."/>
            <person name="Young S."/>
            <person name="LaButti K."/>
            <person name="Sykes S."/>
            <person name="DeCaprio D."/>
            <person name="Crawford M."/>
            <person name="Koehrsen M."/>
            <person name="Engels R."/>
            <person name="Montgomery P."/>
            <person name="Pearson M."/>
            <person name="Howarth C."/>
            <person name="Larson L."/>
            <person name="White J."/>
            <person name="Zeng Q."/>
            <person name="Kodira C."/>
            <person name="Yandava C."/>
            <person name="Alvarado L."/>
            <person name="O'Leary S."/>
            <person name="Szabo L."/>
            <person name="Dean R."/>
            <person name="Schein J."/>
        </authorList>
    </citation>
    <scope>NUCLEOTIDE SEQUENCE</scope>
    <source>
        <strain>CRL 75-36-700-3</strain>
    </source>
</reference>
<evidence type="ECO:0000256" key="12">
    <source>
        <dbReference type="ARBA" id="ARBA00023254"/>
    </source>
</evidence>
<protein>
    <submittedName>
        <fullName evidence="14">Uncharacterized protein</fullName>
    </submittedName>
</protein>
<feature type="compositionally biased region" description="Low complexity" evidence="13">
    <location>
        <begin position="146"/>
        <end position="162"/>
    </location>
</feature>
<keyword evidence="4" id="KW-0479">Metal-binding</keyword>
<feature type="compositionally biased region" description="Polar residues" evidence="13">
    <location>
        <begin position="265"/>
        <end position="287"/>
    </location>
</feature>
<evidence type="ECO:0000256" key="4">
    <source>
        <dbReference type="ARBA" id="ARBA00022723"/>
    </source>
</evidence>
<dbReference type="Gene3D" id="1.10.150.670">
    <property type="entry name" value="Crossover junction endonuclease EME1, DNA-binding domain"/>
    <property type="match status" value="1"/>
</dbReference>
<keyword evidence="8" id="KW-0460">Magnesium</keyword>
<sequence length="875" mass="96643">MIALVAALNGLGKWRRDPCDYNRATRRASAPLLFTRRVGLLPLEWHQSSLNTTVISQSTDLLAKSRMDSDSDIEIIPSKAPASQGTTQTKQTQPKPKPTVVRDRPPSLSPLPLPKVLKRPAEKSIDVSPHAEPEKDCERSNKRSHQSSSASIAHSLRPSSPELPEPSRHSFSSELPAPLQLSPINSPQAQEDRQDQTRTFDPVSSPISRKSQSQGVIELGSSPLVDIPSSFTKARMPISNNLSRQPSSSSSSGPSLKSLAKEQTCRANSNPKNPHQSGSARQQSKELSGSPIPFRNSHKSGQEAKELSASPIPVRKKSQNIVPPVDPDSSGELSDLDSILARHNPSLHAPNRKRNDSTADKHQNLNDDLGVSTRDQFPALTGPLHRNHTSSAVLQSAAQSNKGLPRSHSAPQKSDKPQNAVDKGKGKAAQTSVTPLSLIDPGDENLLSDLDDFNFNYNRNPSPPAHLPSRPSSTHPSPPPNSAPVSKAAASRIEKQAQAAQARLLREAKKAAKEKEKQDNRLQREANKLTLNRKETVAEVRMWVPKSLKKSKLHPFAKACEVLEERISSTEGCVMRPPGEIDDEDSEPKGVVRWVRTATKEWDEERGIFVPFGLGKTVETSEPTVLVVWTGKDVDEVIASGSDQLMKKAQAIKAHYPQDQLFIVISGLETILKAERRNEDSRIMDEARERLAAQRNEPPPCPSKSKSSGSTMPRNSRDKILKELEVMKIVTKAFVIRVEEKNEFANWLWEMTMEIGVRPYKSRKQELKSALRLEVSGTKGTNYEDTYIKMLSSLTRVTENEAKGIVARFPTLKSLYQSWERGIEKNGLVWAEDMLVGCSKSNSITNVNSNRKIGKVTSKRIFEIMYKAKNGDACL</sequence>
<feature type="compositionally biased region" description="Basic and acidic residues" evidence="13">
    <location>
        <begin position="504"/>
        <end position="528"/>
    </location>
</feature>
<feature type="compositionally biased region" description="Basic and acidic residues" evidence="13">
    <location>
        <begin position="119"/>
        <end position="141"/>
    </location>
</feature>
<dbReference type="GO" id="GO:0031297">
    <property type="term" value="P:replication fork processing"/>
    <property type="evidence" value="ECO:0000318"/>
    <property type="project" value="GO_Central"/>
</dbReference>
<dbReference type="FunFam" id="1.10.150.670:FF:000004">
    <property type="entry name" value="Crossover junction endonuclease EME1"/>
    <property type="match status" value="1"/>
</dbReference>
<dbReference type="VEuPathDB" id="FungiDB:PGTG_10837"/>
<reference evidence="15" key="2">
    <citation type="journal article" date="2011" name="Proc. Natl. Acad. Sci. U.S.A.">
        <title>Obligate biotrophy features unraveled by the genomic analysis of rust fungi.</title>
        <authorList>
            <person name="Duplessis S."/>
            <person name="Cuomo C.A."/>
            <person name="Lin Y.-C."/>
            <person name="Aerts A."/>
            <person name="Tisserant E."/>
            <person name="Veneault-Fourrey C."/>
            <person name="Joly D.L."/>
            <person name="Hacquard S."/>
            <person name="Amselem J."/>
            <person name="Cantarel B.L."/>
            <person name="Chiu R."/>
            <person name="Coutinho P.M."/>
            <person name="Feau N."/>
            <person name="Field M."/>
            <person name="Frey P."/>
            <person name="Gelhaye E."/>
            <person name="Goldberg J."/>
            <person name="Grabherr M.G."/>
            <person name="Kodira C.D."/>
            <person name="Kohler A."/>
            <person name="Kuees U."/>
            <person name="Lindquist E.A."/>
            <person name="Lucas S.M."/>
            <person name="Mago R."/>
            <person name="Mauceli E."/>
            <person name="Morin E."/>
            <person name="Murat C."/>
            <person name="Pangilinan J.L."/>
            <person name="Park R."/>
            <person name="Pearson M."/>
            <person name="Quesneville H."/>
            <person name="Rouhier N."/>
            <person name="Sakthikumar S."/>
            <person name="Salamov A.A."/>
            <person name="Schmutz J."/>
            <person name="Selles B."/>
            <person name="Shapiro H."/>
            <person name="Tanguay P."/>
            <person name="Tuskan G.A."/>
            <person name="Henrissat B."/>
            <person name="Van de Peer Y."/>
            <person name="Rouze P."/>
            <person name="Ellis J.G."/>
            <person name="Dodds P.N."/>
            <person name="Schein J.E."/>
            <person name="Zhong S."/>
            <person name="Hamelin R.C."/>
            <person name="Grigoriev I.V."/>
            <person name="Szabo L.J."/>
            <person name="Martin F."/>
        </authorList>
    </citation>
    <scope>NUCLEOTIDE SEQUENCE [LARGE SCALE GENOMIC DNA]</scope>
    <source>
        <strain evidence="15">CRL 75-36-700-3 / race SCCL</strain>
    </source>
</reference>
<dbReference type="PANTHER" id="PTHR21077:SF5">
    <property type="entry name" value="CROSSOVER JUNCTION ENDONUCLEASE MMS4"/>
    <property type="match status" value="1"/>
</dbReference>
<dbReference type="GO" id="GO:0006302">
    <property type="term" value="P:double-strand break repair"/>
    <property type="evidence" value="ECO:0000318"/>
    <property type="project" value="GO_Central"/>
</dbReference>
<dbReference type="AlphaFoldDB" id="E3KK53"/>
<dbReference type="eggNOG" id="KOG1395">
    <property type="taxonomic scope" value="Eukaryota"/>
</dbReference>